<dbReference type="PANTHER" id="PTHR47605">
    <property type="entry name" value="TRANSCRIPTIONAL ELONGATION REGULATOR MINIYO"/>
    <property type="match status" value="1"/>
</dbReference>
<name>A0A396HUI3_MEDTR</name>
<dbReference type="AlphaFoldDB" id="A0A396HUI3"/>
<proteinExistence type="predicted"/>
<protein>
    <submittedName>
        <fullName evidence="1">Uncharacterized protein</fullName>
    </submittedName>
</protein>
<dbReference type="EMBL" id="PSQE01000005">
    <property type="protein sequence ID" value="RHN55624.1"/>
    <property type="molecule type" value="Genomic_DNA"/>
</dbReference>
<evidence type="ECO:0000313" key="1">
    <source>
        <dbReference type="EMBL" id="RHN55624.1"/>
    </source>
</evidence>
<sequence>MQPLLTEFLLQGMLMNLISHNRQSTSNMDEQLDGLLHEESWLESRMKVLIEACEGNSSLLIQVKKLKDAAEKNSL</sequence>
<gene>
    <name evidence="1" type="ORF">MtrunA17_Chr5g0419881</name>
</gene>
<dbReference type="Proteomes" id="UP000265566">
    <property type="component" value="Chromosome 5"/>
</dbReference>
<comment type="caution">
    <text evidence="1">The sequence shown here is derived from an EMBL/GenBank/DDBJ whole genome shotgun (WGS) entry which is preliminary data.</text>
</comment>
<dbReference type="Gramene" id="rna30831">
    <property type="protein sequence ID" value="RHN55624.1"/>
    <property type="gene ID" value="gene30831"/>
</dbReference>
<dbReference type="InterPro" id="IPR055326">
    <property type="entry name" value="MINIYO"/>
</dbReference>
<reference evidence="1" key="1">
    <citation type="journal article" date="2018" name="Nat. Plants">
        <title>Whole-genome landscape of Medicago truncatula symbiotic genes.</title>
        <authorList>
            <person name="Pecrix Y."/>
            <person name="Gamas P."/>
            <person name="Carrere S."/>
        </authorList>
    </citation>
    <scope>NUCLEOTIDE SEQUENCE</scope>
    <source>
        <tissue evidence="1">Leaves</tissue>
    </source>
</reference>
<dbReference type="PANTHER" id="PTHR47605:SF2">
    <property type="entry name" value="TRANSCRIPTIONAL ELONGATION REGULATOR MINIYO"/>
    <property type="match status" value="1"/>
</dbReference>
<accession>A0A396HUI3</accession>
<organism evidence="1">
    <name type="scientific">Medicago truncatula</name>
    <name type="common">Barrel medic</name>
    <name type="synonym">Medicago tribuloides</name>
    <dbReference type="NCBI Taxonomy" id="3880"/>
    <lineage>
        <taxon>Eukaryota</taxon>
        <taxon>Viridiplantae</taxon>
        <taxon>Streptophyta</taxon>
        <taxon>Embryophyta</taxon>
        <taxon>Tracheophyta</taxon>
        <taxon>Spermatophyta</taxon>
        <taxon>Magnoliopsida</taxon>
        <taxon>eudicotyledons</taxon>
        <taxon>Gunneridae</taxon>
        <taxon>Pentapetalae</taxon>
        <taxon>rosids</taxon>
        <taxon>fabids</taxon>
        <taxon>Fabales</taxon>
        <taxon>Fabaceae</taxon>
        <taxon>Papilionoideae</taxon>
        <taxon>50 kb inversion clade</taxon>
        <taxon>NPAAA clade</taxon>
        <taxon>Hologalegina</taxon>
        <taxon>IRL clade</taxon>
        <taxon>Trifolieae</taxon>
        <taxon>Medicago</taxon>
    </lineage>
</organism>